<protein>
    <submittedName>
        <fullName evidence="1">Uncharacterized protein</fullName>
    </submittedName>
</protein>
<dbReference type="EMBL" id="RDQK01000007">
    <property type="protein sequence ID" value="RMX10682.1"/>
    <property type="molecule type" value="Genomic_DNA"/>
</dbReference>
<comment type="caution">
    <text evidence="1">The sequence shown here is derived from an EMBL/GenBank/DDBJ whole genome shotgun (WGS) entry which is preliminary data.</text>
</comment>
<dbReference type="AlphaFoldDB" id="A0A3M6R5M1"/>
<evidence type="ECO:0000313" key="2">
    <source>
        <dbReference type="Proteomes" id="UP000281171"/>
    </source>
</evidence>
<sequence>MCDVLNVHNAARDLFRPQQALQALAELLEPTTTVRESVDREALAALVSILADQLHSNVERLCECSDALQRAGVQA</sequence>
<name>A0A3M6R5M1_9BURK</name>
<dbReference type="Proteomes" id="UP000281171">
    <property type="component" value="Unassembled WGS sequence"/>
</dbReference>
<organism evidence="1 2">
    <name type="scientific">Allofranklinella schreckenbergeri</name>
    <dbReference type="NCBI Taxonomy" id="1076744"/>
    <lineage>
        <taxon>Bacteria</taxon>
        <taxon>Pseudomonadati</taxon>
        <taxon>Pseudomonadota</taxon>
        <taxon>Betaproteobacteria</taxon>
        <taxon>Burkholderiales</taxon>
        <taxon>Comamonadaceae</taxon>
        <taxon>Allofranklinella</taxon>
    </lineage>
</organism>
<proteinExistence type="predicted"/>
<gene>
    <name evidence="1" type="ORF">EBQ24_03500</name>
</gene>
<reference evidence="1 2" key="1">
    <citation type="submission" date="2018-10" db="EMBL/GenBank/DDBJ databases">
        <title>Comamonadaceae CDC group NO-1 genome sequencing and assembly.</title>
        <authorList>
            <person name="Bernier A.-M."/>
            <person name="Bernard K."/>
        </authorList>
    </citation>
    <scope>NUCLEOTIDE SEQUENCE [LARGE SCALE GENOMIC DNA]</scope>
    <source>
        <strain evidence="1 2">NML180581</strain>
    </source>
</reference>
<accession>A0A3M6R5M1</accession>
<evidence type="ECO:0000313" key="1">
    <source>
        <dbReference type="EMBL" id="RMX10682.1"/>
    </source>
</evidence>